<dbReference type="EMBL" id="JACYCC010000040">
    <property type="protein sequence ID" value="KAF8677595.1"/>
    <property type="molecule type" value="Genomic_DNA"/>
</dbReference>
<keyword evidence="1" id="KW-1133">Transmembrane helix</keyword>
<dbReference type="AlphaFoldDB" id="A0A8H7H6Q1"/>
<dbReference type="Proteomes" id="UP000650582">
    <property type="component" value="Unassembled WGS sequence"/>
</dbReference>
<proteinExistence type="predicted"/>
<evidence type="ECO:0000313" key="2">
    <source>
        <dbReference type="EMBL" id="KAF8677595.1"/>
    </source>
</evidence>
<feature type="transmembrane region" description="Helical" evidence="1">
    <location>
        <begin position="117"/>
        <end position="143"/>
    </location>
</feature>
<feature type="transmembrane region" description="Helical" evidence="1">
    <location>
        <begin position="75"/>
        <end position="97"/>
    </location>
</feature>
<evidence type="ECO:0000256" key="1">
    <source>
        <dbReference type="SAM" id="Phobius"/>
    </source>
</evidence>
<reference evidence="2" key="1">
    <citation type="submission" date="2020-09" db="EMBL/GenBank/DDBJ databases">
        <title>Comparative genome analyses of four rice-infecting Rhizoctonia solani isolates reveal extensive enrichment of homogalacturonan modification genes.</title>
        <authorList>
            <person name="Lee D.-Y."/>
            <person name="Jeon J."/>
            <person name="Kim K.-T."/>
            <person name="Cheong K."/>
            <person name="Song H."/>
            <person name="Choi G."/>
            <person name="Ko J."/>
            <person name="Opiyo S.O."/>
            <person name="Zuo S."/>
            <person name="Madhav S."/>
            <person name="Lee Y.-H."/>
            <person name="Wang G.-L."/>
        </authorList>
    </citation>
    <scope>NUCLEOTIDE SEQUENCE</scope>
    <source>
        <strain evidence="2">AG1-IA YN-7</strain>
    </source>
</reference>
<gene>
    <name evidence="2" type="ORF">RHS04_05914</name>
</gene>
<organism evidence="2 3">
    <name type="scientific">Rhizoctonia solani</name>
    <dbReference type="NCBI Taxonomy" id="456999"/>
    <lineage>
        <taxon>Eukaryota</taxon>
        <taxon>Fungi</taxon>
        <taxon>Dikarya</taxon>
        <taxon>Basidiomycota</taxon>
        <taxon>Agaricomycotina</taxon>
        <taxon>Agaricomycetes</taxon>
        <taxon>Cantharellales</taxon>
        <taxon>Ceratobasidiaceae</taxon>
        <taxon>Rhizoctonia</taxon>
    </lineage>
</organism>
<keyword evidence="1" id="KW-0472">Membrane</keyword>
<comment type="caution">
    <text evidence="2">The sequence shown here is derived from an EMBL/GenBank/DDBJ whole genome shotgun (WGS) entry which is preliminary data.</text>
</comment>
<evidence type="ECO:0000313" key="3">
    <source>
        <dbReference type="Proteomes" id="UP000650582"/>
    </source>
</evidence>
<name>A0A8H7H6Q1_9AGAM</name>
<accession>A0A8H7H6Q1</accession>
<protein>
    <submittedName>
        <fullName evidence="2">Uncharacterized protein</fullName>
    </submittedName>
</protein>
<keyword evidence="1" id="KW-0812">Transmembrane</keyword>
<sequence length="175" mass="19036">MSSRETVILVGALATAAALFPAYLSFSGKEVHPPLVQTATPVSINPSANRNALRAIAPYLLAIPRALIAIPLRPLGALASSIALAAAPIVIVLDKLFSLIALPFRAVLAAVRALYPLYVFCGTAILTGIFLGGLVVGWVKFILLVQEVRRNRAELEEHNQSKKRSDYVRRREEYY</sequence>